<dbReference type="CDD" id="cd05379">
    <property type="entry name" value="CAP_bacterial"/>
    <property type="match status" value="1"/>
</dbReference>
<dbReference type="Gene3D" id="3.40.33.10">
    <property type="entry name" value="CAP"/>
    <property type="match status" value="1"/>
</dbReference>
<keyword evidence="5" id="KW-1185">Reference proteome</keyword>
<reference evidence="4" key="2">
    <citation type="submission" date="2020-09" db="EMBL/GenBank/DDBJ databases">
        <authorList>
            <person name="Sun Q."/>
            <person name="Ohkuma M."/>
        </authorList>
    </citation>
    <scope>NUCLEOTIDE SEQUENCE</scope>
    <source>
        <strain evidence="4">JCM 4646</strain>
    </source>
</reference>
<gene>
    <name evidence="4" type="ORF">GCM10018781_48740</name>
</gene>
<evidence type="ECO:0000313" key="5">
    <source>
        <dbReference type="Proteomes" id="UP000617734"/>
    </source>
</evidence>
<evidence type="ECO:0000313" key="4">
    <source>
        <dbReference type="EMBL" id="GHH76796.1"/>
    </source>
</evidence>
<dbReference type="AlphaFoldDB" id="A0A919KYY3"/>
<organism evidence="4 5">
    <name type="scientific">Kitasatospora indigofera</name>
    <dbReference type="NCBI Taxonomy" id="67307"/>
    <lineage>
        <taxon>Bacteria</taxon>
        <taxon>Bacillati</taxon>
        <taxon>Actinomycetota</taxon>
        <taxon>Actinomycetes</taxon>
        <taxon>Kitasatosporales</taxon>
        <taxon>Streptomycetaceae</taxon>
        <taxon>Kitasatospora</taxon>
    </lineage>
</organism>
<protein>
    <recommendedName>
        <fullName evidence="3">SCP domain-containing protein</fullName>
    </recommendedName>
</protein>
<evidence type="ECO:0000256" key="1">
    <source>
        <dbReference type="SAM" id="MobiDB-lite"/>
    </source>
</evidence>
<proteinExistence type="predicted"/>
<dbReference type="Pfam" id="PF00188">
    <property type="entry name" value="CAP"/>
    <property type="match status" value="1"/>
</dbReference>
<dbReference type="Proteomes" id="UP000617734">
    <property type="component" value="Unassembled WGS sequence"/>
</dbReference>
<feature type="compositionally biased region" description="Low complexity" evidence="1">
    <location>
        <begin position="124"/>
        <end position="170"/>
    </location>
</feature>
<feature type="compositionally biased region" description="Basic residues" evidence="1">
    <location>
        <begin position="20"/>
        <end position="37"/>
    </location>
</feature>
<dbReference type="InterPro" id="IPR035940">
    <property type="entry name" value="CAP_sf"/>
</dbReference>
<feature type="transmembrane region" description="Helical" evidence="2">
    <location>
        <begin position="40"/>
        <end position="60"/>
    </location>
</feature>
<reference evidence="4" key="1">
    <citation type="journal article" date="2014" name="Int. J. Syst. Evol. Microbiol.">
        <title>Complete genome sequence of Corynebacterium casei LMG S-19264T (=DSM 44701T), isolated from a smear-ripened cheese.</title>
        <authorList>
            <consortium name="US DOE Joint Genome Institute (JGI-PGF)"/>
            <person name="Walter F."/>
            <person name="Albersmeier A."/>
            <person name="Kalinowski J."/>
            <person name="Ruckert C."/>
        </authorList>
    </citation>
    <scope>NUCLEOTIDE SEQUENCE</scope>
    <source>
        <strain evidence="4">JCM 4646</strain>
    </source>
</reference>
<feature type="domain" description="SCP" evidence="3">
    <location>
        <begin position="179"/>
        <end position="293"/>
    </location>
</feature>
<feature type="region of interest" description="Disordered" evidence="1">
    <location>
        <begin position="1"/>
        <end position="37"/>
    </location>
</feature>
<feature type="region of interest" description="Disordered" evidence="1">
    <location>
        <begin position="76"/>
        <end position="170"/>
    </location>
</feature>
<keyword evidence="2" id="KW-0812">Transmembrane</keyword>
<dbReference type="SUPFAM" id="SSF55797">
    <property type="entry name" value="PR-1-like"/>
    <property type="match status" value="1"/>
</dbReference>
<dbReference type="RefSeq" id="WP_190213023.1">
    <property type="nucleotide sequence ID" value="NZ_BNBO01000030.1"/>
</dbReference>
<evidence type="ECO:0000256" key="2">
    <source>
        <dbReference type="SAM" id="Phobius"/>
    </source>
</evidence>
<name>A0A919KYY3_9ACTN</name>
<keyword evidence="2" id="KW-0472">Membrane</keyword>
<dbReference type="PANTHER" id="PTHR31157">
    <property type="entry name" value="SCP DOMAIN-CONTAINING PROTEIN"/>
    <property type="match status" value="1"/>
</dbReference>
<keyword evidence="2" id="KW-1133">Transmembrane helix</keyword>
<dbReference type="InterPro" id="IPR014044">
    <property type="entry name" value="CAP_dom"/>
</dbReference>
<evidence type="ECO:0000259" key="3">
    <source>
        <dbReference type="Pfam" id="PF00188"/>
    </source>
</evidence>
<accession>A0A919KYY3</accession>
<comment type="caution">
    <text evidence="4">The sequence shown here is derived from an EMBL/GenBank/DDBJ whole genome shotgun (WGS) entry which is preliminary data.</text>
</comment>
<dbReference type="EMBL" id="BNBO01000030">
    <property type="protein sequence ID" value="GHH76796.1"/>
    <property type="molecule type" value="Genomic_DNA"/>
</dbReference>
<feature type="compositionally biased region" description="Polar residues" evidence="1">
    <location>
        <begin position="85"/>
        <end position="107"/>
    </location>
</feature>
<dbReference type="GeneID" id="95355244"/>
<sequence length="295" mass="29082">MARHARGARPAEDEQPAGRAGRRQARAAAQQKRRRRTGGLLAICATALAAGAGGVVSGVLPAPDAAVVAGDAPLEALSPDGTGTPGASSPDASPNGATAAGTPSPSAGVTRADASPAADRGEARSPLASPTATAPGATAAPSSPATTAPAPRPSPTATAKPTATASPSTKAANPAAAVLALVNDQRKAAGCAPVTADARLDALATAFSDDMAARGFFDHTDPDGHTPWDRAKAAGISNLGGENIARGQATAEAVMTAWMNSPGHRANILNCQFTKLGVGVHTGSGGPWWTQDFGF</sequence>
<dbReference type="PANTHER" id="PTHR31157:SF1">
    <property type="entry name" value="SCP DOMAIN-CONTAINING PROTEIN"/>
    <property type="match status" value="1"/>
</dbReference>